<evidence type="ECO:0000256" key="4">
    <source>
        <dbReference type="ARBA" id="ARBA00013208"/>
    </source>
</evidence>
<keyword evidence="9" id="KW-1185">Reference proteome</keyword>
<evidence type="ECO:0000259" key="7">
    <source>
        <dbReference type="Pfam" id="PF10502"/>
    </source>
</evidence>
<organism evidence="8 9">
    <name type="scientific">Ktedonobacter racemifer DSM 44963</name>
    <dbReference type="NCBI Taxonomy" id="485913"/>
    <lineage>
        <taxon>Bacteria</taxon>
        <taxon>Bacillati</taxon>
        <taxon>Chloroflexota</taxon>
        <taxon>Ktedonobacteria</taxon>
        <taxon>Ktedonobacterales</taxon>
        <taxon>Ktedonobacteraceae</taxon>
        <taxon>Ktedonobacter</taxon>
    </lineage>
</organism>
<evidence type="ECO:0000256" key="1">
    <source>
        <dbReference type="ARBA" id="ARBA00000677"/>
    </source>
</evidence>
<accession>D6TFA1</accession>
<dbReference type="eggNOG" id="COG0681">
    <property type="taxonomic scope" value="Bacteria"/>
</dbReference>
<dbReference type="InterPro" id="IPR019758">
    <property type="entry name" value="Pept_S26A_signal_pept_1_CS"/>
</dbReference>
<dbReference type="STRING" id="485913.Krac_12124"/>
<dbReference type="CDD" id="cd06530">
    <property type="entry name" value="S26_SPase_I"/>
    <property type="match status" value="1"/>
</dbReference>
<dbReference type="GO" id="GO:0005886">
    <property type="term" value="C:plasma membrane"/>
    <property type="evidence" value="ECO:0007669"/>
    <property type="project" value="UniProtKB-SubCell"/>
</dbReference>
<dbReference type="Pfam" id="PF10502">
    <property type="entry name" value="Peptidase_S26"/>
    <property type="match status" value="1"/>
</dbReference>
<evidence type="ECO:0000313" key="8">
    <source>
        <dbReference type="EMBL" id="EFH90501.1"/>
    </source>
</evidence>
<proteinExistence type="inferred from homology"/>
<dbReference type="AlphaFoldDB" id="D6TFA1"/>
<dbReference type="PRINTS" id="PR00727">
    <property type="entry name" value="LEADERPTASE"/>
</dbReference>
<dbReference type="NCBIfam" id="TIGR02227">
    <property type="entry name" value="sigpep_I_bact"/>
    <property type="match status" value="1"/>
</dbReference>
<evidence type="ECO:0000256" key="6">
    <source>
        <dbReference type="RuleBase" id="RU362042"/>
    </source>
</evidence>
<dbReference type="GO" id="GO:0009003">
    <property type="term" value="F:signal peptidase activity"/>
    <property type="evidence" value="ECO:0007669"/>
    <property type="project" value="UniProtKB-EC"/>
</dbReference>
<reference evidence="8 9" key="1">
    <citation type="journal article" date="2011" name="Stand. Genomic Sci.">
        <title>Non-contiguous finished genome sequence and contextual data of the filamentous soil bacterium Ktedonobacter racemifer type strain (SOSP1-21).</title>
        <authorList>
            <person name="Chang Y.J."/>
            <person name="Land M."/>
            <person name="Hauser L."/>
            <person name="Chertkov O."/>
            <person name="Del Rio T.G."/>
            <person name="Nolan M."/>
            <person name="Copeland A."/>
            <person name="Tice H."/>
            <person name="Cheng J.F."/>
            <person name="Lucas S."/>
            <person name="Han C."/>
            <person name="Goodwin L."/>
            <person name="Pitluck S."/>
            <person name="Ivanova N."/>
            <person name="Ovchinikova G."/>
            <person name="Pati A."/>
            <person name="Chen A."/>
            <person name="Palaniappan K."/>
            <person name="Mavromatis K."/>
            <person name="Liolios K."/>
            <person name="Brettin T."/>
            <person name="Fiebig A."/>
            <person name="Rohde M."/>
            <person name="Abt B."/>
            <person name="Goker M."/>
            <person name="Detter J.C."/>
            <person name="Woyke T."/>
            <person name="Bristow J."/>
            <person name="Eisen J.A."/>
            <person name="Markowitz V."/>
            <person name="Hugenholtz P."/>
            <person name="Kyrpides N.C."/>
            <person name="Klenk H.P."/>
            <person name="Lapidus A."/>
        </authorList>
    </citation>
    <scope>NUCLEOTIDE SEQUENCE [LARGE SCALE GENOMIC DNA]</scope>
    <source>
        <strain evidence="9">DSM 44963</strain>
    </source>
</reference>
<comment type="subcellular location">
    <subcellularLocation>
        <location evidence="2">Cell membrane</location>
        <topology evidence="2">Single-pass type II membrane protein</topology>
    </subcellularLocation>
    <subcellularLocation>
        <location evidence="6">Membrane</location>
        <topology evidence="6">Single-pass type II membrane protein</topology>
    </subcellularLocation>
</comment>
<keyword evidence="6" id="KW-0812">Transmembrane</keyword>
<dbReference type="PANTHER" id="PTHR43390:SF1">
    <property type="entry name" value="CHLOROPLAST PROCESSING PEPTIDASE"/>
    <property type="match status" value="1"/>
</dbReference>
<dbReference type="InterPro" id="IPR000223">
    <property type="entry name" value="Pept_S26A_signal_pept_1"/>
</dbReference>
<dbReference type="Proteomes" id="UP000004508">
    <property type="component" value="Unassembled WGS sequence"/>
</dbReference>
<comment type="similarity">
    <text evidence="3 6">Belongs to the peptidase S26 family.</text>
</comment>
<evidence type="ECO:0000313" key="9">
    <source>
        <dbReference type="Proteomes" id="UP000004508"/>
    </source>
</evidence>
<feature type="domain" description="Peptidase S26" evidence="7">
    <location>
        <begin position="19"/>
        <end position="168"/>
    </location>
</feature>
<name>D6TFA1_KTERA</name>
<dbReference type="SUPFAM" id="SSF51306">
    <property type="entry name" value="LexA/Signal peptidase"/>
    <property type="match status" value="1"/>
</dbReference>
<gene>
    <name evidence="8" type="ORF">Krac_12124</name>
</gene>
<dbReference type="GO" id="GO:0006465">
    <property type="term" value="P:signal peptide processing"/>
    <property type="evidence" value="ECO:0007669"/>
    <property type="project" value="InterPro"/>
</dbReference>
<sequence>MWRGSGVLNQRQFVRECVEIAVFVAILFFAFRIILQSYQVTSTNMSPAIVQSSLVLVNKLAYTTHNPERGDVIVFRYPRDTRIAYMQRVIGLPGDSILINGEHIWINGRQLHEPYTRLSYDNPFAKTWQVPSNQYFVLGDNRRTSDDSRLWDFVPRDYIIGKAAFVYWPLDQWQSVNNVSDAYR</sequence>
<dbReference type="FunCoup" id="D6TFA1">
    <property type="interactions" value="515"/>
</dbReference>
<dbReference type="InterPro" id="IPR036286">
    <property type="entry name" value="LexA/Signal_pep-like_sf"/>
</dbReference>
<dbReference type="GO" id="GO:0004252">
    <property type="term" value="F:serine-type endopeptidase activity"/>
    <property type="evidence" value="ECO:0007669"/>
    <property type="project" value="InterPro"/>
</dbReference>
<evidence type="ECO:0000256" key="3">
    <source>
        <dbReference type="ARBA" id="ARBA00009370"/>
    </source>
</evidence>
<dbReference type="InterPro" id="IPR019533">
    <property type="entry name" value="Peptidase_S26"/>
</dbReference>
<dbReference type="PANTHER" id="PTHR43390">
    <property type="entry name" value="SIGNAL PEPTIDASE I"/>
    <property type="match status" value="1"/>
</dbReference>
<dbReference type="InParanoid" id="D6TFA1"/>
<keyword evidence="6" id="KW-1133">Transmembrane helix</keyword>
<protein>
    <recommendedName>
        <fullName evidence="4 6">Signal peptidase I</fullName>
        <ecNumber evidence="4 6">3.4.21.89</ecNumber>
    </recommendedName>
</protein>
<keyword evidence="5 6" id="KW-0378">Hydrolase</keyword>
<evidence type="ECO:0000256" key="2">
    <source>
        <dbReference type="ARBA" id="ARBA00004401"/>
    </source>
</evidence>
<feature type="transmembrane region" description="Helical" evidence="6">
    <location>
        <begin position="20"/>
        <end position="38"/>
    </location>
</feature>
<dbReference type="Gene3D" id="2.10.109.10">
    <property type="entry name" value="Umud Fragment, subunit A"/>
    <property type="match status" value="1"/>
</dbReference>
<dbReference type="EC" id="3.4.21.89" evidence="4 6"/>
<dbReference type="PROSITE" id="PS00761">
    <property type="entry name" value="SPASE_I_3"/>
    <property type="match status" value="1"/>
</dbReference>
<comment type="catalytic activity">
    <reaction evidence="1 6">
        <text>Cleavage of hydrophobic, N-terminal signal or leader sequences from secreted and periplasmic proteins.</text>
        <dbReference type="EC" id="3.4.21.89"/>
    </reaction>
</comment>
<keyword evidence="6" id="KW-0645">Protease</keyword>
<comment type="caution">
    <text evidence="8">The sequence shown here is derived from an EMBL/GenBank/DDBJ whole genome shotgun (WGS) entry which is preliminary data.</text>
</comment>
<keyword evidence="6" id="KW-0472">Membrane</keyword>
<dbReference type="EMBL" id="ADVG01000001">
    <property type="protein sequence ID" value="EFH90501.1"/>
    <property type="molecule type" value="Genomic_DNA"/>
</dbReference>
<evidence type="ECO:0000256" key="5">
    <source>
        <dbReference type="ARBA" id="ARBA00022801"/>
    </source>
</evidence>
<dbReference type="OrthoDB" id="9802919at2"/>